<reference evidence="1" key="2">
    <citation type="submission" date="2025-09" db="UniProtKB">
        <authorList>
            <consortium name="EnsemblPlants"/>
        </authorList>
    </citation>
    <scope>IDENTIFICATION</scope>
</reference>
<protein>
    <submittedName>
        <fullName evidence="1">Uncharacterized protein</fullName>
    </submittedName>
</protein>
<evidence type="ECO:0000313" key="1">
    <source>
        <dbReference type="EnsemblPlants" id="AVESA.00010b.r2.2CG0321090.1.CDS"/>
    </source>
</evidence>
<name>A0ACD5UWI9_AVESA</name>
<proteinExistence type="predicted"/>
<evidence type="ECO:0000313" key="2">
    <source>
        <dbReference type="Proteomes" id="UP001732700"/>
    </source>
</evidence>
<organism evidence="1 2">
    <name type="scientific">Avena sativa</name>
    <name type="common">Oat</name>
    <dbReference type="NCBI Taxonomy" id="4498"/>
    <lineage>
        <taxon>Eukaryota</taxon>
        <taxon>Viridiplantae</taxon>
        <taxon>Streptophyta</taxon>
        <taxon>Embryophyta</taxon>
        <taxon>Tracheophyta</taxon>
        <taxon>Spermatophyta</taxon>
        <taxon>Magnoliopsida</taxon>
        <taxon>Liliopsida</taxon>
        <taxon>Poales</taxon>
        <taxon>Poaceae</taxon>
        <taxon>BOP clade</taxon>
        <taxon>Pooideae</taxon>
        <taxon>Poodae</taxon>
        <taxon>Poeae</taxon>
        <taxon>Poeae Chloroplast Group 1 (Aveneae type)</taxon>
        <taxon>Aveninae</taxon>
        <taxon>Avena</taxon>
    </lineage>
</organism>
<reference evidence="1" key="1">
    <citation type="submission" date="2021-05" db="EMBL/GenBank/DDBJ databases">
        <authorList>
            <person name="Scholz U."/>
            <person name="Mascher M."/>
            <person name="Fiebig A."/>
        </authorList>
    </citation>
    <scope>NUCLEOTIDE SEQUENCE [LARGE SCALE GENOMIC DNA]</scope>
</reference>
<sequence>MYPIPEQATVQRPPGRRTRPRIQTFERIADPDFALTSCLTLSSAFHEIYAGNVKDLNFETLYRCAYDVILGRHGEVLYTLVATTMAAEVEKLAGSLDSTVSAPDAEFLRELLSRWKKHCNAVAMIRDVVIYMDRTFVLHGHKTPVRELGHRAWRDGMLRRPAGEVRQRLAAALLEMAGRQGAGDVPLRDLMAGATKMLVEVGDGLYEEILEAPFLEETRKFCAGEVVRLLASRCSCGEYLRTVESMIVDAEKARASRCLDARTEEKVTAVVLTEMVEKNVALLVGMEDSGLASMLVDGRYWDLTRMHRLLGRVQGGVLAMRDAMEAHFREIRNTVGEDERLLSLEKERYREMIDGVFHGEESFHAALNFCFT</sequence>
<dbReference type="Proteomes" id="UP001732700">
    <property type="component" value="Chromosome 2C"/>
</dbReference>
<keyword evidence="2" id="KW-1185">Reference proteome</keyword>
<accession>A0ACD5UWI9</accession>
<dbReference type="EnsemblPlants" id="AVESA.00010b.r2.2CG0321090.1">
    <property type="protein sequence ID" value="AVESA.00010b.r2.2CG0321090.1.CDS"/>
    <property type="gene ID" value="AVESA.00010b.r2.2CG0321090"/>
</dbReference>